<gene>
    <name evidence="1" type="ORF">XBO1_790006</name>
</gene>
<reference evidence="1" key="1">
    <citation type="submission" date="2013-07" db="EMBL/GenBank/DDBJ databases">
        <title>Sub-species coevolution in mutualistic symbiosis.</title>
        <authorList>
            <person name="Murfin K."/>
            <person name="Klassen J."/>
            <person name="Lee M."/>
            <person name="Forst S."/>
            <person name="Stock P."/>
            <person name="Goodrich-Blair H."/>
        </authorList>
    </citation>
    <scope>NUCLEOTIDE SEQUENCE [LARGE SCALE GENOMIC DNA]</scope>
    <source>
        <strain evidence="1">Oregonense</strain>
    </source>
</reference>
<comment type="caution">
    <text evidence="1">The sequence shown here is derived from an EMBL/GenBank/DDBJ whole genome shotgun (WGS) entry which is preliminary data.</text>
</comment>
<organism evidence="1">
    <name type="scientific">Xenorhabdus bovienii str. oregonense</name>
    <dbReference type="NCBI Taxonomy" id="1398202"/>
    <lineage>
        <taxon>Bacteria</taxon>
        <taxon>Pseudomonadati</taxon>
        <taxon>Pseudomonadota</taxon>
        <taxon>Gammaproteobacteria</taxon>
        <taxon>Enterobacterales</taxon>
        <taxon>Morganellaceae</taxon>
        <taxon>Xenorhabdus</taxon>
    </lineage>
</organism>
<dbReference type="HOGENOM" id="CLU_3013294_0_0_6"/>
<sequence>MMMNIASFSNILQTIPLRVMLSSTLEAYVKLDGHPEVKASVAVCASFIITRSMLHI</sequence>
<dbReference type="EMBL" id="CBSX010000247">
    <property type="protein sequence ID" value="CDH07994.1"/>
    <property type="molecule type" value="Genomic_DNA"/>
</dbReference>
<dbReference type="AlphaFoldDB" id="A0A077PAU3"/>
<proteinExistence type="predicted"/>
<evidence type="ECO:0000313" key="1">
    <source>
        <dbReference type="EMBL" id="CDH07994.1"/>
    </source>
</evidence>
<accession>A0A077PAU3</accession>
<dbReference type="Proteomes" id="UP000028483">
    <property type="component" value="Unassembled WGS sequence"/>
</dbReference>
<name>A0A077PAU3_XENBV</name>
<protein>
    <submittedName>
        <fullName evidence="1">Uncharacterized protein</fullName>
    </submittedName>
</protein>